<evidence type="ECO:0000313" key="6">
    <source>
        <dbReference type="EMBL" id="KAB2810882.1"/>
    </source>
</evidence>
<dbReference type="PANTHER" id="PTHR43563:SF1">
    <property type="entry name" value="AMINE OXIDASE [FLAVIN-CONTAINING] B"/>
    <property type="match status" value="1"/>
</dbReference>
<dbReference type="InterPro" id="IPR050703">
    <property type="entry name" value="Flavin_MAO"/>
</dbReference>
<evidence type="ECO:0000256" key="2">
    <source>
        <dbReference type="ARBA" id="ARBA00005995"/>
    </source>
</evidence>
<dbReference type="InterPro" id="IPR001613">
    <property type="entry name" value="Flavin_amine_oxidase"/>
</dbReference>
<dbReference type="SUPFAM" id="SSF54373">
    <property type="entry name" value="FAD-linked reductases, C-terminal domain"/>
    <property type="match status" value="1"/>
</dbReference>
<evidence type="ECO:0000256" key="1">
    <source>
        <dbReference type="ARBA" id="ARBA00001974"/>
    </source>
</evidence>
<comment type="similarity">
    <text evidence="2">Belongs to the flavin monoamine oxidase family.</text>
</comment>
<comment type="cofactor">
    <cofactor evidence="1">
        <name>FAD</name>
        <dbReference type="ChEBI" id="CHEBI:57692"/>
    </cofactor>
</comment>
<evidence type="ECO:0000313" key="7">
    <source>
        <dbReference type="Proteomes" id="UP000449906"/>
    </source>
</evidence>
<organism evidence="6 7">
    <name type="scientific">Nocardioides simplex</name>
    <name type="common">Arthrobacter simplex</name>
    <dbReference type="NCBI Taxonomy" id="2045"/>
    <lineage>
        <taxon>Bacteria</taxon>
        <taxon>Bacillati</taxon>
        <taxon>Actinomycetota</taxon>
        <taxon>Actinomycetes</taxon>
        <taxon>Propionibacteriales</taxon>
        <taxon>Nocardioidaceae</taxon>
        <taxon>Pimelobacter</taxon>
    </lineage>
</organism>
<dbReference type="InterPro" id="IPR036188">
    <property type="entry name" value="FAD/NAD-bd_sf"/>
</dbReference>
<dbReference type="Gene3D" id="3.50.50.60">
    <property type="entry name" value="FAD/NAD(P)-binding domain"/>
    <property type="match status" value="1"/>
</dbReference>
<name>A0A7J5DXY2_NOCSI</name>
<feature type="domain" description="Amine oxidase" evidence="5">
    <location>
        <begin position="20"/>
        <end position="433"/>
    </location>
</feature>
<feature type="binding site" evidence="4">
    <location>
        <begin position="40"/>
        <end position="41"/>
    </location>
    <ligand>
        <name>FAD</name>
        <dbReference type="ChEBI" id="CHEBI:57692"/>
    </ligand>
</feature>
<feature type="binding site" evidence="4">
    <location>
        <position position="223"/>
    </location>
    <ligand>
        <name>FAD</name>
        <dbReference type="ChEBI" id="CHEBI:57692"/>
    </ligand>
</feature>
<dbReference type="AlphaFoldDB" id="A0A7J5DXY2"/>
<dbReference type="Proteomes" id="UP000449906">
    <property type="component" value="Unassembled WGS sequence"/>
</dbReference>
<gene>
    <name evidence="6" type="ORF">F9L07_02750</name>
</gene>
<feature type="binding site" evidence="4">
    <location>
        <position position="410"/>
    </location>
    <ligand>
        <name>FAD</name>
        <dbReference type="ChEBI" id="CHEBI:57692"/>
    </ligand>
</feature>
<accession>A0A7J5DXY2</accession>
<dbReference type="Pfam" id="PF01593">
    <property type="entry name" value="Amino_oxidase"/>
    <property type="match status" value="1"/>
</dbReference>
<keyword evidence="3" id="KW-0560">Oxidoreductase</keyword>
<evidence type="ECO:0000256" key="3">
    <source>
        <dbReference type="ARBA" id="ARBA00023002"/>
    </source>
</evidence>
<protein>
    <submittedName>
        <fullName evidence="6">FAD-dependent oxidoreductase</fullName>
    </submittedName>
</protein>
<dbReference type="SUPFAM" id="SSF51905">
    <property type="entry name" value="FAD/NAD(P)-binding domain"/>
    <property type="match status" value="1"/>
</dbReference>
<dbReference type="RefSeq" id="WP_151578400.1">
    <property type="nucleotide sequence ID" value="NZ_WBVM01000001.1"/>
</dbReference>
<sequence>MVERSPGLVETTVAVVGAGMAGLVAARELTRRGVDVLVLEANDRAGGRMLAETSVLGSRLDLGGQWLGHGHRRFAALAAELDAPTFRMRTPRRPGLVDGAGVVGLAHPATLTALAVVARWALAARTGAPDRWERRTLADAIARVPGRRAQRILEVVAGVASTADLDRFTPHALASTARVQGGLVAMLTTRGGAQDSLLVDGAGVLVERIAADLGPRLRTGCAVTAIERDADGVTLRTTAGDVRAAKVVVTVPPPTAARIAHDPPLPAWRRAAEEASYLGSVYKAIAVYERPFWRVADREAEALLLGEPGGACFDTSPPDGPGHLCFLVAGADARALDGLDPAGRRTALLGQVAPHLGAAVLQPAGWHEKAWHLDEHVGGGYVALPLPGSRAGYLPLPSTPDGHLHWAGTETASDHPGYIEGAIESGERVAGEVAAALRG</sequence>
<proteinExistence type="inferred from homology"/>
<dbReference type="PANTHER" id="PTHR43563">
    <property type="entry name" value="AMINE OXIDASE"/>
    <property type="match status" value="1"/>
</dbReference>
<comment type="caution">
    <text evidence="6">The sequence shown here is derived from an EMBL/GenBank/DDBJ whole genome shotgun (WGS) entry which is preliminary data.</text>
</comment>
<evidence type="ECO:0000259" key="5">
    <source>
        <dbReference type="Pfam" id="PF01593"/>
    </source>
</evidence>
<reference evidence="6 7" key="1">
    <citation type="submission" date="2019-09" db="EMBL/GenBank/DDBJ databases">
        <title>Pimelobacter sp. isolated from Paulinella.</title>
        <authorList>
            <person name="Jeong S.E."/>
        </authorList>
    </citation>
    <scope>NUCLEOTIDE SEQUENCE [LARGE SCALE GENOMIC DNA]</scope>
    <source>
        <strain evidence="6 7">Pch-N</strain>
    </source>
</reference>
<dbReference type="InterPro" id="IPR002937">
    <property type="entry name" value="Amino_oxidase"/>
</dbReference>
<dbReference type="PRINTS" id="PR00757">
    <property type="entry name" value="AMINEOXDASEF"/>
</dbReference>
<dbReference type="GO" id="GO:0016491">
    <property type="term" value="F:oxidoreductase activity"/>
    <property type="evidence" value="ECO:0007669"/>
    <property type="project" value="UniProtKB-KW"/>
</dbReference>
<evidence type="ECO:0000256" key="4">
    <source>
        <dbReference type="PIRSR" id="PIRSR601613-1"/>
    </source>
</evidence>
<dbReference type="EMBL" id="WBVM01000001">
    <property type="protein sequence ID" value="KAB2810882.1"/>
    <property type="molecule type" value="Genomic_DNA"/>
</dbReference>